<organism evidence="2 3">
    <name type="scientific">Dyella humi</name>
    <dbReference type="NCBI Taxonomy" id="1770547"/>
    <lineage>
        <taxon>Bacteria</taxon>
        <taxon>Pseudomonadati</taxon>
        <taxon>Pseudomonadota</taxon>
        <taxon>Gammaproteobacteria</taxon>
        <taxon>Lysobacterales</taxon>
        <taxon>Rhodanobacteraceae</taxon>
        <taxon>Dyella</taxon>
    </lineage>
</organism>
<evidence type="ECO:0000313" key="2">
    <source>
        <dbReference type="EMBL" id="MFK2854582.1"/>
    </source>
</evidence>
<name>A0ABW8IHA2_9GAMM</name>
<accession>A0ABW8IHA2</accession>
<dbReference type="InterPro" id="IPR009078">
    <property type="entry name" value="Ferritin-like_SF"/>
</dbReference>
<dbReference type="Proteomes" id="UP001620409">
    <property type="component" value="Unassembled WGS sequence"/>
</dbReference>
<dbReference type="InterPro" id="IPR012347">
    <property type="entry name" value="Ferritin-like"/>
</dbReference>
<dbReference type="NCBIfam" id="TIGR02284">
    <property type="entry name" value="PA2169 family four-helix-bundle protein"/>
    <property type="match status" value="1"/>
</dbReference>
<dbReference type="EMBL" id="JADIKI010000022">
    <property type="protein sequence ID" value="MFK2854582.1"/>
    <property type="molecule type" value="Genomic_DNA"/>
</dbReference>
<feature type="domain" description="DUF2383" evidence="1">
    <location>
        <begin position="7"/>
        <end position="107"/>
    </location>
</feature>
<dbReference type="RefSeq" id="WP_380009344.1">
    <property type="nucleotide sequence ID" value="NZ_JADIKI010000022.1"/>
</dbReference>
<evidence type="ECO:0000313" key="3">
    <source>
        <dbReference type="Proteomes" id="UP001620409"/>
    </source>
</evidence>
<comment type="caution">
    <text evidence="2">The sequence shown here is derived from an EMBL/GenBank/DDBJ whole genome shotgun (WGS) entry which is preliminary data.</text>
</comment>
<sequence length="153" mass="17105">MNAGDDISILNGLIGATLDSARHYQRVASNIGNPRIRALFEHLSTQRKQIAQTLQEQLAAVEGMPAAHASRVFGNLRHAMNYGYTALIDEVERGEEHVKAKYECALENERLSGLSRTVVENAYASVCEGCAETHALKRYPNAEQRHSERLEQW</sequence>
<keyword evidence="3" id="KW-1185">Reference proteome</keyword>
<dbReference type="Gene3D" id="1.20.1260.10">
    <property type="match status" value="1"/>
</dbReference>
<gene>
    <name evidence="2" type="ORF">ISP18_08260</name>
</gene>
<protein>
    <submittedName>
        <fullName evidence="2">PA2169 family four-helix-bundle protein</fullName>
    </submittedName>
</protein>
<dbReference type="Pfam" id="PF09537">
    <property type="entry name" value="DUF2383"/>
    <property type="match status" value="1"/>
</dbReference>
<dbReference type="InterPro" id="IPR019052">
    <property type="entry name" value="DUF2383"/>
</dbReference>
<evidence type="ECO:0000259" key="1">
    <source>
        <dbReference type="Pfam" id="PF09537"/>
    </source>
</evidence>
<proteinExistence type="predicted"/>
<dbReference type="InterPro" id="IPR011971">
    <property type="entry name" value="CHP02284"/>
</dbReference>
<dbReference type="SUPFAM" id="SSF47240">
    <property type="entry name" value="Ferritin-like"/>
    <property type="match status" value="1"/>
</dbReference>
<reference evidence="2 3" key="1">
    <citation type="submission" date="2020-10" db="EMBL/GenBank/DDBJ databases">
        <title>Phylogeny of dyella-like bacteria.</title>
        <authorList>
            <person name="Fu J."/>
        </authorList>
    </citation>
    <scope>NUCLEOTIDE SEQUENCE [LARGE SCALE GENOMIC DNA]</scope>
    <source>
        <strain evidence="2 3">DHG40</strain>
    </source>
</reference>